<dbReference type="VEuPathDB" id="FungiDB:SeMB42_g04509"/>
<evidence type="ECO:0000313" key="4">
    <source>
        <dbReference type="Proteomes" id="UP000317494"/>
    </source>
</evidence>
<accession>A0A507CYG3</accession>
<organism evidence="3 4">
    <name type="scientific">Synchytrium endobioticum</name>
    <dbReference type="NCBI Taxonomy" id="286115"/>
    <lineage>
        <taxon>Eukaryota</taxon>
        <taxon>Fungi</taxon>
        <taxon>Fungi incertae sedis</taxon>
        <taxon>Chytridiomycota</taxon>
        <taxon>Chytridiomycota incertae sedis</taxon>
        <taxon>Chytridiomycetes</taxon>
        <taxon>Synchytriales</taxon>
        <taxon>Synchytriaceae</taxon>
        <taxon>Synchytrium</taxon>
    </lineage>
</organism>
<keyword evidence="2" id="KW-0472">Membrane</keyword>
<sequence length="779" mass="85968">MYVCVVSPQQSKSGEYEKILVSSASYQVYLSVVNDAGKLASSAGTATSRYKPHIRVPSRYGISTCSSGVVLTIYMNDTAVMSGPAPRPIQSTAGPSDATTTSTTHGIRKLSSTRLRFRESFTDEDAIEPTRSRPSLVQDQVSQVANAIPILANSRHSLNMSPQAQTRGTRGDASDMLTPDTSAGTCRGVSLIPLQSNPVREGEVPPTPSLACSYIAVLQCIGVTFIVAIVEAITYMIQADALSADLPAVGWNRYTLLVTTLIINNFYTTLPRIFMMTIPFRIVEEPPDLQVRRTYIESCVIVTLLSVGANTFLAFITSHEIDTYGAQPKSPMSALRDISFLVYHVSLFLVFPYLVRGTITEKAKKNADQVAAGGAAEAVTLYGRPVELSCEEIAAVKEQSRIRKLTLEALTVLIGLYYPVSKLVMWNSSLLHATILLLVIPAAYIVWRERYEQSSSPCFAYLFAYAIWQFFPVPLSLLMMNFLEAAHDVPFYTTIAAIIYELILQLCLAVGRSLIAKNNIDNETANIWLGQILLTKELFETSFMFNSESFSVTFWAFASICLVADVAQSVGLGSMIWPRIDIFLSGIYRSIFNPYKDTVPSSRPHGSSADASRDRRRSSLDFNMSCPGAPQRPLPRSQKAEEERIRAGVTNFHQLLVCRILGLLIIATVVRMDGLLGWKCAITCRPSSVPNIQGAGKGAPLREYYMAVAIMASEVIFSYMIGAYYWRDQSTGLRRAYPSVDRILLHPVPQWKSTILPRCVFFMVAVNGVLGTLYNVDRL</sequence>
<evidence type="ECO:0000256" key="1">
    <source>
        <dbReference type="SAM" id="MobiDB-lite"/>
    </source>
</evidence>
<dbReference type="EMBL" id="QEAN01000184">
    <property type="protein sequence ID" value="TPX43950.1"/>
    <property type="molecule type" value="Genomic_DNA"/>
</dbReference>
<proteinExistence type="predicted"/>
<feature type="transmembrane region" description="Helical" evidence="2">
    <location>
        <begin position="295"/>
        <end position="318"/>
    </location>
</feature>
<evidence type="ECO:0000256" key="2">
    <source>
        <dbReference type="SAM" id="Phobius"/>
    </source>
</evidence>
<feature type="transmembrane region" description="Helical" evidence="2">
    <location>
        <begin position="405"/>
        <end position="424"/>
    </location>
</feature>
<protein>
    <submittedName>
        <fullName evidence="3">Uncharacterized protein</fullName>
    </submittedName>
</protein>
<feature type="transmembrane region" description="Helical" evidence="2">
    <location>
        <begin position="652"/>
        <end position="670"/>
    </location>
</feature>
<keyword evidence="4" id="KW-1185">Reference proteome</keyword>
<feature type="region of interest" description="Disordered" evidence="1">
    <location>
        <begin position="84"/>
        <end position="109"/>
    </location>
</feature>
<feature type="transmembrane region" description="Helical" evidence="2">
    <location>
        <begin position="254"/>
        <end position="274"/>
    </location>
</feature>
<feature type="transmembrane region" description="Helical" evidence="2">
    <location>
        <begin position="210"/>
        <end position="234"/>
    </location>
</feature>
<reference evidence="3 4" key="1">
    <citation type="journal article" date="2019" name="Sci. Rep.">
        <title>Comparative genomics of chytrid fungi reveal insights into the obligate biotrophic and pathogenic lifestyle of Synchytrium endobioticum.</title>
        <authorList>
            <person name="van de Vossenberg B.T.L.H."/>
            <person name="Warris S."/>
            <person name="Nguyen H.D.T."/>
            <person name="van Gent-Pelzer M.P.E."/>
            <person name="Joly D.L."/>
            <person name="van de Geest H.C."/>
            <person name="Bonants P.J.M."/>
            <person name="Smith D.S."/>
            <person name="Levesque C.A."/>
            <person name="van der Lee T.A.J."/>
        </authorList>
    </citation>
    <scope>NUCLEOTIDE SEQUENCE [LARGE SCALE GENOMIC DNA]</scope>
    <source>
        <strain evidence="3 4">MB42</strain>
    </source>
</reference>
<dbReference type="Proteomes" id="UP000317494">
    <property type="component" value="Unassembled WGS sequence"/>
</dbReference>
<feature type="transmembrane region" description="Helical" evidence="2">
    <location>
        <begin position="430"/>
        <end position="447"/>
    </location>
</feature>
<keyword evidence="2" id="KW-0812">Transmembrane</keyword>
<keyword evidence="2" id="KW-1133">Transmembrane helix</keyword>
<gene>
    <name evidence="3" type="ORF">SeMB42_g04509</name>
</gene>
<feature type="transmembrane region" description="Helical" evidence="2">
    <location>
        <begin position="459"/>
        <end position="483"/>
    </location>
</feature>
<comment type="caution">
    <text evidence="3">The sequence shown here is derived from an EMBL/GenBank/DDBJ whole genome shotgun (WGS) entry which is preliminary data.</text>
</comment>
<evidence type="ECO:0000313" key="3">
    <source>
        <dbReference type="EMBL" id="TPX43950.1"/>
    </source>
</evidence>
<feature type="transmembrane region" description="Helical" evidence="2">
    <location>
        <begin position="489"/>
        <end position="510"/>
    </location>
</feature>
<feature type="transmembrane region" description="Helical" evidence="2">
    <location>
        <begin position="704"/>
        <end position="726"/>
    </location>
</feature>
<name>A0A507CYG3_9FUNG</name>
<feature type="transmembrane region" description="Helical" evidence="2">
    <location>
        <begin position="338"/>
        <end position="355"/>
    </location>
</feature>
<feature type="compositionally biased region" description="Polar residues" evidence="1">
    <location>
        <begin position="89"/>
        <end position="109"/>
    </location>
</feature>
<feature type="region of interest" description="Disordered" evidence="1">
    <location>
        <begin position="161"/>
        <end position="180"/>
    </location>
</feature>
<dbReference type="AlphaFoldDB" id="A0A507CYG3"/>